<dbReference type="PROSITE" id="PS51671">
    <property type="entry name" value="ACT"/>
    <property type="match status" value="1"/>
</dbReference>
<dbReference type="SUPFAM" id="SSF55021">
    <property type="entry name" value="ACT-like"/>
    <property type="match status" value="1"/>
</dbReference>
<dbReference type="EMBL" id="JAEIOS010000009">
    <property type="protein sequence ID" value="MBI8988296.1"/>
    <property type="molecule type" value="Genomic_DNA"/>
</dbReference>
<dbReference type="Proteomes" id="UP000645966">
    <property type="component" value="Unassembled WGS sequence"/>
</dbReference>
<evidence type="ECO:0000313" key="2">
    <source>
        <dbReference type="EMBL" id="MBI8988296.1"/>
    </source>
</evidence>
<accession>A0A934M3V5</accession>
<evidence type="ECO:0000313" key="3">
    <source>
        <dbReference type="Proteomes" id="UP000645966"/>
    </source>
</evidence>
<organism evidence="2 3">
    <name type="scientific">Corynebacterium meridianum</name>
    <dbReference type="NCBI Taxonomy" id="2765363"/>
    <lineage>
        <taxon>Bacteria</taxon>
        <taxon>Bacillati</taxon>
        <taxon>Actinomycetota</taxon>
        <taxon>Actinomycetes</taxon>
        <taxon>Mycobacteriales</taxon>
        <taxon>Corynebacteriaceae</taxon>
        <taxon>Corynebacterium</taxon>
    </lineage>
</organism>
<name>A0A934M3V5_9CORY</name>
<sequence length="219" mass="23228">MSYLLRVLLPDVPGSLGQLAEALGLVEGNIQSVDVVSTFPDGTAMDDIVVSLPPTLLPDSLISAAEQVDGVQVDSIRPFSGTVDRRGQIEMLALVARHRRNINRAMTELVTVLPRTMTSGWGVVVDTEPRLNRIAASQAAPEDDGSNPQTTIGTARVLDPDRDTWIPDSWALLDSALAATPIRGTSLALVVGRPGGPDFLASEVEHLGHLGDIIGSILK</sequence>
<reference evidence="2" key="1">
    <citation type="submission" date="2020-12" db="EMBL/GenBank/DDBJ databases">
        <title>Genome public.</title>
        <authorList>
            <person name="Sun Q."/>
        </authorList>
    </citation>
    <scope>NUCLEOTIDE SEQUENCE</scope>
    <source>
        <strain evidence="2">CCM 8863</strain>
    </source>
</reference>
<dbReference type="InterPro" id="IPR002912">
    <property type="entry name" value="ACT_dom"/>
</dbReference>
<feature type="domain" description="ACT" evidence="1">
    <location>
        <begin position="4"/>
        <end position="81"/>
    </location>
</feature>
<dbReference type="RefSeq" id="WP_198735669.1">
    <property type="nucleotide sequence ID" value="NZ_JAEIOS010000009.1"/>
</dbReference>
<proteinExistence type="predicted"/>
<comment type="caution">
    <text evidence="2">The sequence shown here is derived from an EMBL/GenBank/DDBJ whole genome shotgun (WGS) entry which is preliminary data.</text>
</comment>
<evidence type="ECO:0000259" key="1">
    <source>
        <dbReference type="PROSITE" id="PS51671"/>
    </source>
</evidence>
<gene>
    <name evidence="2" type="ORF">JDV75_00750</name>
</gene>
<dbReference type="InterPro" id="IPR045865">
    <property type="entry name" value="ACT-like_dom_sf"/>
</dbReference>
<keyword evidence="3" id="KW-1185">Reference proteome</keyword>
<protein>
    <submittedName>
        <fullName evidence="2">Amino acid-binding ACT domain protein</fullName>
    </submittedName>
</protein>
<dbReference type="AlphaFoldDB" id="A0A934M3V5"/>